<feature type="transmembrane region" description="Helical" evidence="17">
    <location>
        <begin position="166"/>
        <end position="185"/>
    </location>
</feature>
<evidence type="ECO:0000256" key="5">
    <source>
        <dbReference type="ARBA" id="ARBA00022475"/>
    </source>
</evidence>
<evidence type="ECO:0000313" key="20">
    <source>
        <dbReference type="Proteomes" id="UP000304914"/>
    </source>
</evidence>
<comment type="similarity">
    <text evidence="2 17">Belongs to the cation transport ATPase (P-type) (TC 3.A.3) family. Type IB subfamily.</text>
</comment>
<dbReference type="PRINTS" id="PR00943">
    <property type="entry name" value="CUATPASE"/>
</dbReference>
<dbReference type="NCBIfam" id="TIGR01525">
    <property type="entry name" value="ATPase-IB_hvy"/>
    <property type="match status" value="1"/>
</dbReference>
<dbReference type="PROSITE" id="PS01047">
    <property type="entry name" value="HMA_1"/>
    <property type="match status" value="1"/>
</dbReference>
<evidence type="ECO:0000256" key="9">
    <source>
        <dbReference type="ARBA" id="ARBA00022796"/>
    </source>
</evidence>
<dbReference type="InterPro" id="IPR001757">
    <property type="entry name" value="P_typ_ATPase"/>
</dbReference>
<organism evidence="19 20">
    <name type="scientific">Streptococcus pseudoporcinus</name>
    <dbReference type="NCBI Taxonomy" id="361101"/>
    <lineage>
        <taxon>Bacteria</taxon>
        <taxon>Bacillati</taxon>
        <taxon>Bacillota</taxon>
        <taxon>Bacilli</taxon>
        <taxon>Lactobacillales</taxon>
        <taxon>Streptococcaceae</taxon>
        <taxon>Streptococcus</taxon>
    </lineage>
</organism>
<dbReference type="Proteomes" id="UP000304914">
    <property type="component" value="Chromosome"/>
</dbReference>
<dbReference type="SUPFAM" id="SSF56784">
    <property type="entry name" value="HAD-like"/>
    <property type="match status" value="1"/>
</dbReference>
<dbReference type="Gene3D" id="3.30.70.100">
    <property type="match status" value="1"/>
</dbReference>
<dbReference type="InterPro" id="IPR023298">
    <property type="entry name" value="ATPase_P-typ_TM_dom_sf"/>
</dbReference>
<keyword evidence="8 17" id="KW-0547">Nucleotide-binding</keyword>
<dbReference type="FunFam" id="2.70.150.10:FF:000020">
    <property type="entry name" value="Copper-exporting P-type ATPase A"/>
    <property type="match status" value="1"/>
</dbReference>
<keyword evidence="7 17" id="KW-0479">Metal-binding</keyword>
<keyword evidence="10 17" id="KW-0067">ATP-binding</keyword>
<comment type="subcellular location">
    <subcellularLocation>
        <location evidence="1">Cell membrane</location>
        <topology evidence="1">Multi-pass membrane protein</topology>
    </subcellularLocation>
</comment>
<dbReference type="RefSeq" id="WP_138068114.1">
    <property type="nucleotide sequence ID" value="NZ_LR594035.1"/>
</dbReference>
<evidence type="ECO:0000256" key="15">
    <source>
        <dbReference type="ARBA" id="ARBA00023136"/>
    </source>
</evidence>
<reference evidence="19 20" key="1">
    <citation type="submission" date="2019-05" db="EMBL/GenBank/DDBJ databases">
        <authorList>
            <consortium name="Pathogen Informatics"/>
        </authorList>
    </citation>
    <scope>NUCLEOTIDE SEQUENCE [LARGE SCALE GENOMIC DNA]</scope>
    <source>
        <strain evidence="19 20">NCTC5385</strain>
    </source>
</reference>
<evidence type="ECO:0000256" key="12">
    <source>
        <dbReference type="ARBA" id="ARBA00022989"/>
    </source>
</evidence>
<dbReference type="AlphaFoldDB" id="A0A4U9XPR2"/>
<evidence type="ECO:0000256" key="1">
    <source>
        <dbReference type="ARBA" id="ARBA00004651"/>
    </source>
</evidence>
<keyword evidence="6 17" id="KW-0812">Transmembrane</keyword>
<dbReference type="InterPro" id="IPR036412">
    <property type="entry name" value="HAD-like_sf"/>
</dbReference>
<evidence type="ECO:0000259" key="18">
    <source>
        <dbReference type="PROSITE" id="PS50846"/>
    </source>
</evidence>
<dbReference type="NCBIfam" id="TIGR01494">
    <property type="entry name" value="ATPase_P-type"/>
    <property type="match status" value="1"/>
</dbReference>
<dbReference type="Pfam" id="PF00403">
    <property type="entry name" value="HMA"/>
    <property type="match status" value="1"/>
</dbReference>
<dbReference type="Gene3D" id="2.70.150.10">
    <property type="entry name" value="Calcium-transporting ATPase, cytoplasmic transduction domain A"/>
    <property type="match status" value="1"/>
</dbReference>
<dbReference type="GO" id="GO:0043682">
    <property type="term" value="F:P-type divalent copper transporter activity"/>
    <property type="evidence" value="ECO:0007669"/>
    <property type="project" value="TreeGrafter"/>
</dbReference>
<dbReference type="InterPro" id="IPR044492">
    <property type="entry name" value="P_typ_ATPase_HD_dom"/>
</dbReference>
<dbReference type="GO" id="GO:0005886">
    <property type="term" value="C:plasma membrane"/>
    <property type="evidence" value="ECO:0007669"/>
    <property type="project" value="UniProtKB-SubCell"/>
</dbReference>
<proteinExistence type="inferred from homology"/>
<dbReference type="CDD" id="cd02094">
    <property type="entry name" value="P-type_ATPase_Cu-like"/>
    <property type="match status" value="1"/>
</dbReference>
<keyword evidence="15 17" id="KW-0472">Membrane</keyword>
<evidence type="ECO:0000256" key="7">
    <source>
        <dbReference type="ARBA" id="ARBA00022723"/>
    </source>
</evidence>
<dbReference type="GO" id="GO:0140581">
    <property type="term" value="F:P-type monovalent copper transporter activity"/>
    <property type="evidence" value="ECO:0007669"/>
    <property type="project" value="UniProtKB-EC"/>
</dbReference>
<feature type="transmembrane region" description="Helical" evidence="17">
    <location>
        <begin position="375"/>
        <end position="398"/>
    </location>
</feature>
<keyword evidence="4" id="KW-0813">Transport</keyword>
<keyword evidence="9" id="KW-0187">Copper transport</keyword>
<feature type="transmembrane region" description="Helical" evidence="17">
    <location>
        <begin position="690"/>
        <end position="712"/>
    </location>
</feature>
<dbReference type="InterPro" id="IPR027256">
    <property type="entry name" value="P-typ_ATPase_IB"/>
</dbReference>
<evidence type="ECO:0000256" key="16">
    <source>
        <dbReference type="ARBA" id="ARBA00049289"/>
    </source>
</evidence>
<dbReference type="FunFam" id="3.30.70.100:FF:000005">
    <property type="entry name" value="Copper-exporting P-type ATPase A"/>
    <property type="match status" value="1"/>
</dbReference>
<dbReference type="InterPro" id="IPR006121">
    <property type="entry name" value="HMA_dom"/>
</dbReference>
<evidence type="ECO:0000256" key="14">
    <source>
        <dbReference type="ARBA" id="ARBA00023065"/>
    </source>
</evidence>
<dbReference type="SFLD" id="SFLDG00002">
    <property type="entry name" value="C1.7:_P-type_atpase_like"/>
    <property type="match status" value="1"/>
</dbReference>
<dbReference type="Pfam" id="PF00702">
    <property type="entry name" value="Hydrolase"/>
    <property type="match status" value="1"/>
</dbReference>
<dbReference type="PROSITE" id="PS50846">
    <property type="entry name" value="HMA_2"/>
    <property type="match status" value="1"/>
</dbReference>
<dbReference type="PROSITE" id="PS00154">
    <property type="entry name" value="ATPASE_E1_E2"/>
    <property type="match status" value="1"/>
</dbReference>
<sequence length="744" mass="81322">MIKEEVYLIDGMTCASCALTVEKAVQKLPATEKATVNLATEKLTITYQDKAMKAEDITQAIANVGYQASLYQANQNKSLSQRQERQSNHLWKRFLWSALLTLPVLYLAMGSMLGAWLPRIFNPYWQPENFALLQLLFTLPVLYLSRDYYKNGFTSLFKGHPNMDTLVALATSFAFGYSLFATFQIFRGEVRYRHNLYFESVLVILTLITLGNFFENKSKSRTSQAIQKLLSLKLNEVRLVKGEKQELVPLAQVKLGDRVMIKPGEKIPVDGRVISGQSYVDEAMLTGESTIKVKQKDSIVYTGTINGQGNLIVEVAKREDESFLAQIISLVETAQGSKAPIAKIADQVSGVFVPIVILLAILTGLFWLFIMKEDISFSLTTAIAVLIIACPCALGLATPTAIMVGSGRAAENGIFFKEGAHLENLAQIKTLVFDKTGTITQGQPQVSRIVSLDQTEKTILQEVASLESWSEHPLGRAILAKAAAEKLALLPVQDFKVISGQGLKGEIKNHSLQVGNRRLMTENGVTFDQSIEEKLKALPSQATLVYVAKDYHLKALILIEDQIKADSQVTMSALKAAGIRLALLTGDQKATAEAIAQKVGIDQVYSEVLPTQKAAIIQSLQANKELVAMVGDGINDAPALAVADLGIAIGSGTDIAIESADIILMHAQLTDLIKAIALSHQTIRIVKENLFWAFIYNILMIPIAMGALHLFGGPLLNPVFAAMAMSLSSISVVLNALRLKSIKL</sequence>
<dbReference type="CDD" id="cd00371">
    <property type="entry name" value="HMA"/>
    <property type="match status" value="1"/>
</dbReference>
<dbReference type="InterPro" id="IPR059000">
    <property type="entry name" value="ATPase_P-type_domA"/>
</dbReference>
<dbReference type="GO" id="GO:0055070">
    <property type="term" value="P:copper ion homeostasis"/>
    <property type="evidence" value="ECO:0007669"/>
    <property type="project" value="TreeGrafter"/>
</dbReference>
<dbReference type="NCBIfam" id="TIGR01511">
    <property type="entry name" value="ATPase-IB1_Cu"/>
    <property type="match status" value="1"/>
</dbReference>
<dbReference type="EMBL" id="LR594035">
    <property type="protein sequence ID" value="VTS15464.1"/>
    <property type="molecule type" value="Genomic_DNA"/>
</dbReference>
<keyword evidence="11" id="KW-1278">Translocase</keyword>
<feature type="transmembrane region" description="Helical" evidence="17">
    <location>
        <begin position="129"/>
        <end position="145"/>
    </location>
</feature>
<feature type="transmembrane region" description="Helical" evidence="17">
    <location>
        <begin position="718"/>
        <end position="737"/>
    </location>
</feature>
<dbReference type="Gene3D" id="3.40.50.1000">
    <property type="entry name" value="HAD superfamily/HAD-like"/>
    <property type="match status" value="1"/>
</dbReference>
<dbReference type="Pfam" id="PF00122">
    <property type="entry name" value="E1-E2_ATPase"/>
    <property type="match status" value="1"/>
</dbReference>
<keyword evidence="13" id="KW-0186">Copper</keyword>
<dbReference type="EC" id="7.2.2.8" evidence="3"/>
<evidence type="ECO:0000256" key="11">
    <source>
        <dbReference type="ARBA" id="ARBA00022967"/>
    </source>
</evidence>
<dbReference type="PRINTS" id="PR00119">
    <property type="entry name" value="CATATPASE"/>
</dbReference>
<keyword evidence="19" id="KW-0378">Hydrolase</keyword>
<dbReference type="GO" id="GO:0005507">
    <property type="term" value="F:copper ion binding"/>
    <property type="evidence" value="ECO:0007669"/>
    <property type="project" value="TreeGrafter"/>
</dbReference>
<dbReference type="SFLD" id="SFLDF00027">
    <property type="entry name" value="p-type_atpase"/>
    <property type="match status" value="1"/>
</dbReference>
<dbReference type="PANTHER" id="PTHR43520:SF8">
    <property type="entry name" value="P-TYPE CU(+) TRANSPORTER"/>
    <property type="match status" value="1"/>
</dbReference>
<evidence type="ECO:0000256" key="2">
    <source>
        <dbReference type="ARBA" id="ARBA00006024"/>
    </source>
</evidence>
<dbReference type="InterPro" id="IPR017969">
    <property type="entry name" value="Heavy-metal-associated_CS"/>
</dbReference>
<evidence type="ECO:0000256" key="17">
    <source>
        <dbReference type="RuleBase" id="RU362081"/>
    </source>
</evidence>
<dbReference type="Gene3D" id="3.40.1110.10">
    <property type="entry name" value="Calcium-transporting ATPase, cytoplasmic domain N"/>
    <property type="match status" value="1"/>
</dbReference>
<dbReference type="GO" id="GO:0016887">
    <property type="term" value="F:ATP hydrolysis activity"/>
    <property type="evidence" value="ECO:0007669"/>
    <property type="project" value="InterPro"/>
</dbReference>
<dbReference type="GO" id="GO:0005524">
    <property type="term" value="F:ATP binding"/>
    <property type="evidence" value="ECO:0007669"/>
    <property type="project" value="UniProtKB-UniRule"/>
</dbReference>
<evidence type="ECO:0000256" key="4">
    <source>
        <dbReference type="ARBA" id="ARBA00022448"/>
    </source>
</evidence>
<evidence type="ECO:0000256" key="10">
    <source>
        <dbReference type="ARBA" id="ARBA00022840"/>
    </source>
</evidence>
<accession>A0A4U9XPR2</accession>
<dbReference type="SUPFAM" id="SSF81653">
    <property type="entry name" value="Calcium ATPase, transduction domain A"/>
    <property type="match status" value="1"/>
</dbReference>
<feature type="transmembrane region" description="Helical" evidence="17">
    <location>
        <begin position="348"/>
        <end position="369"/>
    </location>
</feature>
<dbReference type="InterPro" id="IPR008250">
    <property type="entry name" value="ATPase_P-typ_transduc_dom_A_sf"/>
</dbReference>
<gene>
    <name evidence="19" type="primary">copA</name>
    <name evidence="19" type="ORF">NCTC5385_00513</name>
</gene>
<dbReference type="SFLD" id="SFLDS00003">
    <property type="entry name" value="Haloacid_Dehalogenase"/>
    <property type="match status" value="1"/>
</dbReference>
<protein>
    <recommendedName>
        <fullName evidence="3">P-type Cu(+) transporter</fullName>
        <ecNumber evidence="3">7.2.2.8</ecNumber>
    </recommendedName>
</protein>
<feature type="transmembrane region" description="Helical" evidence="17">
    <location>
        <begin position="197"/>
        <end position="214"/>
    </location>
</feature>
<dbReference type="PANTHER" id="PTHR43520">
    <property type="entry name" value="ATP7, ISOFORM B"/>
    <property type="match status" value="1"/>
</dbReference>
<dbReference type="SUPFAM" id="SSF55008">
    <property type="entry name" value="HMA, heavy metal-associated domain"/>
    <property type="match status" value="1"/>
</dbReference>
<keyword evidence="14" id="KW-0406">Ion transport</keyword>
<feature type="domain" description="HMA" evidence="18">
    <location>
        <begin position="3"/>
        <end position="69"/>
    </location>
</feature>
<evidence type="ECO:0000256" key="13">
    <source>
        <dbReference type="ARBA" id="ARBA00023008"/>
    </source>
</evidence>
<feature type="transmembrane region" description="Helical" evidence="17">
    <location>
        <begin position="94"/>
        <end position="117"/>
    </location>
</feature>
<evidence type="ECO:0000256" key="6">
    <source>
        <dbReference type="ARBA" id="ARBA00022692"/>
    </source>
</evidence>
<dbReference type="STRING" id="873448.STRPO_1020"/>
<evidence type="ECO:0000256" key="8">
    <source>
        <dbReference type="ARBA" id="ARBA00022741"/>
    </source>
</evidence>
<dbReference type="InterPro" id="IPR023214">
    <property type="entry name" value="HAD_sf"/>
</dbReference>
<keyword evidence="5 17" id="KW-1003">Cell membrane</keyword>
<evidence type="ECO:0000256" key="3">
    <source>
        <dbReference type="ARBA" id="ARBA00012517"/>
    </source>
</evidence>
<dbReference type="InterPro" id="IPR023299">
    <property type="entry name" value="ATPase_P-typ_cyto_dom_N"/>
</dbReference>
<dbReference type="InterPro" id="IPR018303">
    <property type="entry name" value="ATPase_P-typ_P_site"/>
</dbReference>
<keyword evidence="12 17" id="KW-1133">Transmembrane helix</keyword>
<dbReference type="SUPFAM" id="SSF81665">
    <property type="entry name" value="Calcium ATPase, transmembrane domain M"/>
    <property type="match status" value="1"/>
</dbReference>
<name>A0A4U9XPR2_9STRE</name>
<comment type="catalytic activity">
    <reaction evidence="16">
        <text>Cu(+)(in) + ATP + H2O = Cu(+)(out) + ADP + phosphate + H(+)</text>
        <dbReference type="Rhea" id="RHEA:25792"/>
        <dbReference type="ChEBI" id="CHEBI:15377"/>
        <dbReference type="ChEBI" id="CHEBI:15378"/>
        <dbReference type="ChEBI" id="CHEBI:30616"/>
        <dbReference type="ChEBI" id="CHEBI:43474"/>
        <dbReference type="ChEBI" id="CHEBI:49552"/>
        <dbReference type="ChEBI" id="CHEBI:456216"/>
        <dbReference type="EC" id="7.2.2.8"/>
    </reaction>
</comment>
<evidence type="ECO:0000313" key="19">
    <source>
        <dbReference type="EMBL" id="VTS15464.1"/>
    </source>
</evidence>
<dbReference type="InterPro" id="IPR036163">
    <property type="entry name" value="HMA_dom_sf"/>
</dbReference>